<evidence type="ECO:0000313" key="1">
    <source>
        <dbReference type="EMBL" id="CEO52501.1"/>
    </source>
</evidence>
<dbReference type="InterPro" id="IPR023393">
    <property type="entry name" value="START-like_dom_sf"/>
</dbReference>
<dbReference type="Pfam" id="PF08982">
    <property type="entry name" value="AtaL"/>
    <property type="match status" value="1"/>
</dbReference>
<dbReference type="AlphaFoldDB" id="A0A0B7KCR3"/>
<protein>
    <recommendedName>
        <fullName evidence="2">DUF1857 domain-containing protein</fullName>
    </recommendedName>
</protein>
<sequence>MVRVYGAGTIPVNGPKDSSILTRDQLWNALQRKIRRPEEFVPILSGCTVHSDENNVVKREVELNFGKWGKRHMHEKVTSHGDLWIRFEQSDGSVSTNLVSFQPDMSETNLMLTYIFDWDFPSVQEGTEDHKKLLYEMSEMAIMGVVKSCERARELVAEGLV</sequence>
<dbReference type="SUPFAM" id="SSF55961">
    <property type="entry name" value="Bet v1-like"/>
    <property type="match status" value="1"/>
</dbReference>
<dbReference type="InterPro" id="IPR015075">
    <property type="entry name" value="AtaL"/>
</dbReference>
<name>A0A0B7KCR3_BIOOC</name>
<accession>A0A0B7KCR3</accession>
<gene>
    <name evidence="1" type="ORF">BN869_000008559_1</name>
</gene>
<evidence type="ECO:0008006" key="2">
    <source>
        <dbReference type="Google" id="ProtNLM"/>
    </source>
</evidence>
<reference evidence="1" key="1">
    <citation type="submission" date="2015-01" db="EMBL/GenBank/DDBJ databases">
        <authorList>
            <person name="Durling Mikael"/>
        </authorList>
    </citation>
    <scope>NUCLEOTIDE SEQUENCE</scope>
</reference>
<dbReference type="EMBL" id="CDPU01000029">
    <property type="protein sequence ID" value="CEO52501.1"/>
    <property type="molecule type" value="Genomic_DNA"/>
</dbReference>
<dbReference type="Gene3D" id="3.30.530.20">
    <property type="match status" value="1"/>
</dbReference>
<organism evidence="1">
    <name type="scientific">Bionectria ochroleuca</name>
    <name type="common">Gliocladium roseum</name>
    <dbReference type="NCBI Taxonomy" id="29856"/>
    <lineage>
        <taxon>Eukaryota</taxon>
        <taxon>Fungi</taxon>
        <taxon>Dikarya</taxon>
        <taxon>Ascomycota</taxon>
        <taxon>Pezizomycotina</taxon>
        <taxon>Sordariomycetes</taxon>
        <taxon>Hypocreomycetidae</taxon>
        <taxon>Hypocreales</taxon>
        <taxon>Bionectriaceae</taxon>
        <taxon>Clonostachys</taxon>
    </lineage>
</organism>
<proteinExistence type="predicted"/>